<dbReference type="AlphaFoldDB" id="A0ABD0N6S5"/>
<evidence type="ECO:0000313" key="1">
    <source>
        <dbReference type="EMBL" id="KAL0157179.1"/>
    </source>
</evidence>
<organism evidence="1 2">
    <name type="scientific">Cirrhinus mrigala</name>
    <name type="common">Mrigala</name>
    <dbReference type="NCBI Taxonomy" id="683832"/>
    <lineage>
        <taxon>Eukaryota</taxon>
        <taxon>Metazoa</taxon>
        <taxon>Chordata</taxon>
        <taxon>Craniata</taxon>
        <taxon>Vertebrata</taxon>
        <taxon>Euteleostomi</taxon>
        <taxon>Actinopterygii</taxon>
        <taxon>Neopterygii</taxon>
        <taxon>Teleostei</taxon>
        <taxon>Ostariophysi</taxon>
        <taxon>Cypriniformes</taxon>
        <taxon>Cyprinidae</taxon>
        <taxon>Labeoninae</taxon>
        <taxon>Labeonini</taxon>
        <taxon>Cirrhinus</taxon>
    </lineage>
</organism>
<keyword evidence="2" id="KW-1185">Reference proteome</keyword>
<reference evidence="1 2" key="1">
    <citation type="submission" date="2024-05" db="EMBL/GenBank/DDBJ databases">
        <title>Genome sequencing and assembly of Indian major carp, Cirrhinus mrigala (Hamilton, 1822).</title>
        <authorList>
            <person name="Mohindra V."/>
            <person name="Chowdhury L.M."/>
            <person name="Lal K."/>
            <person name="Jena J.K."/>
        </authorList>
    </citation>
    <scope>NUCLEOTIDE SEQUENCE [LARGE SCALE GENOMIC DNA]</scope>
    <source>
        <strain evidence="1">CM1030</strain>
        <tissue evidence="1">Blood</tissue>
    </source>
</reference>
<dbReference type="Proteomes" id="UP001529510">
    <property type="component" value="Unassembled WGS sequence"/>
</dbReference>
<feature type="non-terminal residue" evidence="1">
    <location>
        <position position="1"/>
    </location>
</feature>
<evidence type="ECO:0000313" key="2">
    <source>
        <dbReference type="Proteomes" id="UP001529510"/>
    </source>
</evidence>
<protein>
    <submittedName>
        <fullName evidence="1">Uncharacterized protein</fullName>
    </submittedName>
</protein>
<name>A0ABD0N6S5_CIRMR</name>
<feature type="non-terminal residue" evidence="1">
    <location>
        <position position="50"/>
    </location>
</feature>
<dbReference type="EMBL" id="JAMKFB020000024">
    <property type="protein sequence ID" value="KAL0157179.1"/>
    <property type="molecule type" value="Genomic_DNA"/>
</dbReference>
<accession>A0ABD0N6S5</accession>
<gene>
    <name evidence="1" type="ORF">M9458_048425</name>
</gene>
<sequence>DVEEAFVKTPDSRPLLLYLRTGDRKGEKEEVSTLSPSARDLLERVNKADK</sequence>
<comment type="caution">
    <text evidence="1">The sequence shown here is derived from an EMBL/GenBank/DDBJ whole genome shotgun (WGS) entry which is preliminary data.</text>
</comment>
<proteinExistence type="predicted"/>